<evidence type="ECO:0000313" key="14">
    <source>
        <dbReference type="Proteomes" id="UP000036097"/>
    </source>
</evidence>
<keyword evidence="5 11" id="KW-0479">Metal-binding</keyword>
<protein>
    <recommendedName>
        <fullName evidence="11">Stress response kinase A</fullName>
        <ecNumber evidence="11">2.7.11.1</ecNumber>
    </recommendedName>
    <alternativeName>
        <fullName evidence="11">Serine/threonine-protein kinase SrkA</fullName>
    </alternativeName>
</protein>
<keyword evidence="2 11" id="KW-0723">Serine/threonine-protein kinase</keyword>
<evidence type="ECO:0000256" key="9">
    <source>
        <dbReference type="ARBA" id="ARBA00022842"/>
    </source>
</evidence>
<gene>
    <name evidence="11" type="primary">srkA</name>
    <name evidence="13" type="ORF">ABT56_20405</name>
</gene>
<accession>A0A0J1JM57</accession>
<evidence type="ECO:0000256" key="11">
    <source>
        <dbReference type="HAMAP-Rule" id="MF_01497"/>
    </source>
</evidence>
<evidence type="ECO:0000256" key="2">
    <source>
        <dbReference type="ARBA" id="ARBA00022527"/>
    </source>
</evidence>
<comment type="catalytic activity">
    <reaction evidence="11">
        <text>L-threonyl-[protein] + ATP = O-phospho-L-threonyl-[protein] + ADP + H(+)</text>
        <dbReference type="Rhea" id="RHEA:46608"/>
        <dbReference type="Rhea" id="RHEA-COMP:11060"/>
        <dbReference type="Rhea" id="RHEA-COMP:11605"/>
        <dbReference type="ChEBI" id="CHEBI:15378"/>
        <dbReference type="ChEBI" id="CHEBI:30013"/>
        <dbReference type="ChEBI" id="CHEBI:30616"/>
        <dbReference type="ChEBI" id="CHEBI:61977"/>
        <dbReference type="ChEBI" id="CHEBI:456216"/>
        <dbReference type="EC" id="2.7.11.1"/>
    </reaction>
</comment>
<dbReference type="InterPro" id="IPR002575">
    <property type="entry name" value="Aminoglycoside_PTrfase"/>
</dbReference>
<dbReference type="GO" id="GO:0005737">
    <property type="term" value="C:cytoplasm"/>
    <property type="evidence" value="ECO:0007669"/>
    <property type="project" value="UniProtKB-SubCell"/>
</dbReference>
<dbReference type="Proteomes" id="UP000036097">
    <property type="component" value="Unassembled WGS sequence"/>
</dbReference>
<feature type="domain" description="Aminoglycoside phosphotransferase" evidence="12">
    <location>
        <begin position="37"/>
        <end position="260"/>
    </location>
</feature>
<comment type="subcellular location">
    <subcellularLocation>
        <location evidence="11">Cytoplasm</location>
    </subcellularLocation>
</comment>
<evidence type="ECO:0000256" key="10">
    <source>
        <dbReference type="ARBA" id="ARBA00023016"/>
    </source>
</evidence>
<keyword evidence="4 11" id="KW-0808">Transferase</keyword>
<evidence type="ECO:0000256" key="4">
    <source>
        <dbReference type="ARBA" id="ARBA00022679"/>
    </source>
</evidence>
<proteinExistence type="inferred from homology"/>
<dbReference type="GO" id="GO:0106310">
    <property type="term" value="F:protein serine kinase activity"/>
    <property type="evidence" value="ECO:0007669"/>
    <property type="project" value="RHEA"/>
</dbReference>
<dbReference type="GO" id="GO:0004674">
    <property type="term" value="F:protein serine/threonine kinase activity"/>
    <property type="evidence" value="ECO:0007669"/>
    <property type="project" value="UniProtKB-UniRule"/>
</dbReference>
<dbReference type="RefSeq" id="WP_047880767.1">
    <property type="nucleotide sequence ID" value="NZ_LDOT01000037.1"/>
</dbReference>
<dbReference type="InterPro" id="IPR011009">
    <property type="entry name" value="Kinase-like_dom_sf"/>
</dbReference>
<comment type="similarity">
    <text evidence="11">Belongs to the SrkA/RdoA protein kinase family.</text>
</comment>
<evidence type="ECO:0000313" key="13">
    <source>
        <dbReference type="EMBL" id="KLV03232.1"/>
    </source>
</evidence>
<dbReference type="GO" id="GO:0005524">
    <property type="term" value="F:ATP binding"/>
    <property type="evidence" value="ECO:0007669"/>
    <property type="project" value="UniProtKB-UniRule"/>
</dbReference>
<dbReference type="Gene3D" id="3.30.200.70">
    <property type="match status" value="1"/>
</dbReference>
<evidence type="ECO:0000256" key="5">
    <source>
        <dbReference type="ARBA" id="ARBA00022723"/>
    </source>
</evidence>
<dbReference type="PATRIC" id="fig|1195763.3.peg.4379"/>
<evidence type="ECO:0000256" key="7">
    <source>
        <dbReference type="ARBA" id="ARBA00022777"/>
    </source>
</evidence>
<keyword evidence="6 11" id="KW-0547">Nucleotide-binding</keyword>
<comment type="function">
    <text evidence="11">A protein kinase that phosphorylates Ser and Thr residues. Probably acts to suppress the effects of stress linked to accumulation of reactive oxygen species. Probably involved in the extracytoplasmic stress response.</text>
</comment>
<keyword evidence="9 11" id="KW-0460">Magnesium</keyword>
<comment type="subunit">
    <text evidence="11">Monomer.</text>
</comment>
<keyword evidence="3 11" id="KW-0597">Phosphoprotein</keyword>
<dbReference type="PANTHER" id="PTHR39573:SF1">
    <property type="entry name" value="STRESS RESPONSE KINASE A"/>
    <property type="match status" value="1"/>
</dbReference>
<organism evidence="13 14">
    <name type="scientific">Photobacterium aquae</name>
    <dbReference type="NCBI Taxonomy" id="1195763"/>
    <lineage>
        <taxon>Bacteria</taxon>
        <taxon>Pseudomonadati</taxon>
        <taxon>Pseudomonadota</taxon>
        <taxon>Gammaproteobacteria</taxon>
        <taxon>Vibrionales</taxon>
        <taxon>Vibrionaceae</taxon>
        <taxon>Photobacterium</taxon>
    </lineage>
</organism>
<dbReference type="NCBIfam" id="NF008738">
    <property type="entry name" value="PRK11768.1"/>
    <property type="match status" value="1"/>
</dbReference>
<dbReference type="Gene3D" id="1.20.1270.170">
    <property type="match status" value="1"/>
</dbReference>
<dbReference type="EC" id="2.7.11.1" evidence="11"/>
<keyword evidence="14" id="KW-1185">Reference proteome</keyword>
<evidence type="ECO:0000256" key="8">
    <source>
        <dbReference type="ARBA" id="ARBA00022840"/>
    </source>
</evidence>
<feature type="binding site" evidence="11">
    <location>
        <position position="218"/>
    </location>
    <ligand>
        <name>Mg(2+)</name>
        <dbReference type="ChEBI" id="CHEBI:18420"/>
    </ligand>
</feature>
<dbReference type="InterPro" id="IPR032882">
    <property type="entry name" value="SrkA/RdoA"/>
</dbReference>
<dbReference type="GO" id="GO:0000287">
    <property type="term" value="F:magnesium ion binding"/>
    <property type="evidence" value="ECO:0007669"/>
    <property type="project" value="UniProtKB-UniRule"/>
</dbReference>
<feature type="active site" description="Proton acceptor" evidence="11">
    <location>
        <position position="202"/>
    </location>
</feature>
<dbReference type="OrthoDB" id="5392197at2"/>
<feature type="site" description="ATP" evidence="11">
    <location>
        <position position="37"/>
    </location>
</feature>
<comment type="caution">
    <text evidence="13">The sequence shown here is derived from an EMBL/GenBank/DDBJ whole genome shotgun (WGS) entry which is preliminary data.</text>
</comment>
<dbReference type="PANTHER" id="PTHR39573">
    <property type="entry name" value="STRESS RESPONSE KINASE A"/>
    <property type="match status" value="1"/>
</dbReference>
<dbReference type="Gene3D" id="1.10.510.10">
    <property type="entry name" value="Transferase(Phosphotransferase) domain 1"/>
    <property type="match status" value="1"/>
</dbReference>
<dbReference type="HAMAP" id="MF_01497">
    <property type="entry name" value="SrkA_kinase"/>
    <property type="match status" value="1"/>
</dbReference>
<sequence length="329" mass="38016">MSQTDPFSFADLSPDLLLDALDSVGIRAESGLLALNSYENRVYQFMAEDGARYVTKFYRPQRWSDAQIAEEHQFTLELAEQEVPVAAPIMLGGETLHHYQGYRFALFPSLGGRQFEVDNLDQLEGVGRFLGRVHRAGQKQVFTARPTIGVEEYLHQPRKLLENADFIPDHLKTAFFADLDTLIREIEGHWHTQWQPIRLHGDCHPGNILWRDGPLFVDLDDARNGPAIQDLWMLLSGERHEQIVQLDTLLEAYSEFADFDQQQLKLIEPLRGLRMVHYMAWLAKRWDDPAFPQAFPWFADAKYWEGQVLAFKEQLAALNEPPLQLMPQW</sequence>
<keyword evidence="1 11" id="KW-0963">Cytoplasm</keyword>
<evidence type="ECO:0000256" key="1">
    <source>
        <dbReference type="ARBA" id="ARBA00022490"/>
    </source>
</evidence>
<dbReference type="Pfam" id="PF01636">
    <property type="entry name" value="APH"/>
    <property type="match status" value="1"/>
</dbReference>
<feature type="active site" evidence="11">
    <location>
        <position position="218"/>
    </location>
</feature>
<comment type="catalytic activity">
    <reaction evidence="11">
        <text>L-seryl-[protein] + ATP = O-phospho-L-seryl-[protein] + ADP + H(+)</text>
        <dbReference type="Rhea" id="RHEA:17989"/>
        <dbReference type="Rhea" id="RHEA-COMP:9863"/>
        <dbReference type="Rhea" id="RHEA-COMP:11604"/>
        <dbReference type="ChEBI" id="CHEBI:15378"/>
        <dbReference type="ChEBI" id="CHEBI:29999"/>
        <dbReference type="ChEBI" id="CHEBI:30616"/>
        <dbReference type="ChEBI" id="CHEBI:83421"/>
        <dbReference type="ChEBI" id="CHEBI:456216"/>
        <dbReference type="EC" id="2.7.11.1"/>
    </reaction>
</comment>
<dbReference type="STRING" id="1195763.ABT56_20405"/>
<feature type="binding site" evidence="11">
    <location>
        <position position="207"/>
    </location>
    <ligand>
        <name>Mg(2+)</name>
        <dbReference type="ChEBI" id="CHEBI:18420"/>
    </ligand>
</feature>
<dbReference type="EMBL" id="LDOT01000037">
    <property type="protein sequence ID" value="KLV03232.1"/>
    <property type="molecule type" value="Genomic_DNA"/>
</dbReference>
<evidence type="ECO:0000256" key="6">
    <source>
        <dbReference type="ARBA" id="ARBA00022741"/>
    </source>
</evidence>
<reference evidence="13 14" key="1">
    <citation type="submission" date="2015-05" db="EMBL/GenBank/DDBJ databases">
        <title>Photobacterium galathea sp. nov.</title>
        <authorList>
            <person name="Machado H."/>
            <person name="Gram L."/>
        </authorList>
    </citation>
    <scope>NUCLEOTIDE SEQUENCE [LARGE SCALE GENOMIC DNA]</scope>
    <source>
        <strain evidence="13 14">CGMCC 1.12159</strain>
    </source>
</reference>
<keyword evidence="10 11" id="KW-0346">Stress response</keyword>
<keyword evidence="8 11" id="KW-0067">ATP-binding</keyword>
<dbReference type="AlphaFoldDB" id="A0A0J1JM57"/>
<name>A0A0J1JM57_9GAMM</name>
<evidence type="ECO:0000256" key="3">
    <source>
        <dbReference type="ARBA" id="ARBA00022553"/>
    </source>
</evidence>
<comment type="cofactor">
    <cofactor evidence="11">
        <name>Mg(2+)</name>
        <dbReference type="ChEBI" id="CHEBI:18420"/>
    </cofactor>
</comment>
<keyword evidence="7 11" id="KW-0418">Kinase</keyword>
<dbReference type="SUPFAM" id="SSF56112">
    <property type="entry name" value="Protein kinase-like (PK-like)"/>
    <property type="match status" value="1"/>
</dbReference>
<evidence type="ECO:0000259" key="12">
    <source>
        <dbReference type="Pfam" id="PF01636"/>
    </source>
</evidence>